<name>A0A9R1D779_9EURY</name>
<keyword evidence="4" id="KW-1185">Reference proteome</keyword>
<comment type="caution">
    <text evidence="3">The sequence shown here is derived from an EMBL/GenBank/DDBJ whole genome shotgun (WGS) entry which is preliminary data.</text>
</comment>
<dbReference type="Proteomes" id="UP001139494">
    <property type="component" value="Unassembled WGS sequence"/>
</dbReference>
<proteinExistence type="predicted"/>
<evidence type="ECO:0000259" key="2">
    <source>
        <dbReference type="Pfam" id="PF01979"/>
    </source>
</evidence>
<dbReference type="SUPFAM" id="SSF51338">
    <property type="entry name" value="Composite domain of metallo-dependent hydrolases"/>
    <property type="match status" value="1"/>
</dbReference>
<dbReference type="Pfam" id="PF01979">
    <property type="entry name" value="Amidohydro_1"/>
    <property type="match status" value="1"/>
</dbReference>
<dbReference type="RefSeq" id="WP_256030302.1">
    <property type="nucleotide sequence ID" value="NZ_JAHLKM010000020.1"/>
</dbReference>
<dbReference type="SUPFAM" id="SSF51556">
    <property type="entry name" value="Metallo-dependent hydrolases"/>
    <property type="match status" value="1"/>
</dbReference>
<feature type="domain" description="Amidohydrolase-related" evidence="2">
    <location>
        <begin position="52"/>
        <end position="435"/>
    </location>
</feature>
<dbReference type="InterPro" id="IPR032466">
    <property type="entry name" value="Metal_Hydrolase"/>
</dbReference>
<evidence type="ECO:0000313" key="4">
    <source>
        <dbReference type="Proteomes" id="UP001139494"/>
    </source>
</evidence>
<dbReference type="Gene3D" id="3.20.20.140">
    <property type="entry name" value="Metal-dependent hydrolases"/>
    <property type="match status" value="1"/>
</dbReference>
<gene>
    <name evidence="3" type="ORF">KM295_12410</name>
</gene>
<dbReference type="InterPro" id="IPR011059">
    <property type="entry name" value="Metal-dep_hydrolase_composite"/>
</dbReference>
<dbReference type="PANTHER" id="PTHR11647">
    <property type="entry name" value="HYDRANTOINASE/DIHYDROPYRIMIDINASE FAMILY MEMBER"/>
    <property type="match status" value="1"/>
</dbReference>
<evidence type="ECO:0000313" key="3">
    <source>
        <dbReference type="EMBL" id="MCQ4334267.1"/>
    </source>
</evidence>
<dbReference type="Gene3D" id="2.30.40.10">
    <property type="entry name" value="Urease, subunit C, domain 1"/>
    <property type="match status" value="1"/>
</dbReference>
<dbReference type="EMBL" id="JAHLKM010000020">
    <property type="protein sequence ID" value="MCQ4334267.1"/>
    <property type="molecule type" value="Genomic_DNA"/>
</dbReference>
<dbReference type="GO" id="GO:0016810">
    <property type="term" value="F:hydrolase activity, acting on carbon-nitrogen (but not peptide) bonds"/>
    <property type="evidence" value="ECO:0007669"/>
    <property type="project" value="InterPro"/>
</dbReference>
<dbReference type="PANTHER" id="PTHR11647:SF1">
    <property type="entry name" value="COLLAPSIN RESPONSE MEDIATOR PROTEIN"/>
    <property type="match status" value="1"/>
</dbReference>
<accession>A0A9R1D779</accession>
<evidence type="ECO:0000256" key="1">
    <source>
        <dbReference type="ARBA" id="ARBA00001947"/>
    </source>
</evidence>
<comment type="cofactor">
    <cofactor evidence="1">
        <name>Zn(2+)</name>
        <dbReference type="ChEBI" id="CHEBI:29105"/>
    </cofactor>
</comment>
<protein>
    <submittedName>
        <fullName evidence="3">Amidohydrolase family protein</fullName>
    </submittedName>
</protein>
<dbReference type="AlphaFoldDB" id="A0A9R1D779"/>
<dbReference type="InterPro" id="IPR050378">
    <property type="entry name" value="Metallo-dep_Hydrolases_sf"/>
</dbReference>
<reference evidence="3" key="1">
    <citation type="journal article" date="2023" name="Front. Microbiol.">
        <title>Genomic-based phylogenetic and metabolic analyses of the genus Natronomonas, and description of Natronomonas aquatica sp. nov.</title>
        <authorList>
            <person name="Garcia-Roldan A."/>
            <person name="Duran-Viseras A."/>
            <person name="de la Haba R.R."/>
            <person name="Corral P."/>
            <person name="Sanchez-Porro C."/>
            <person name="Ventosa A."/>
        </authorList>
    </citation>
    <scope>NUCLEOTIDE SEQUENCE</scope>
    <source>
        <strain evidence="3">F2-12</strain>
    </source>
</reference>
<sequence>MTVDTIIAGGTLVTPKKAFEASIAIDGESIVAVGREDNLPEADDRVDATGKIVMPGVVDPHVHIDEVPENRAGTVPTETAAAALGGVTTFIDFAFQGGDRQISDESKDLVDGIEHKKSKQDQSYIDYSLHGVLHRESPSTFEELEPAIEQGVTSFKMFMSNYEVGISNGFLLEAFEEIAGLDAVAAVHTEDPSICNFRTEKFKREGRGKPSDYPDSRPDYAEAIGAETALRAAVETGVKYYGVHTTCRKAAEAISQFQRDQSRIRAETCTHYTALTRDLHEKIGNRPLIAPPLRTEDDRNAMFEYLNNGTLSIVSTDHSVYHEEYKEVDNWWDAPFGANSIQYSLPVFHEVAINQRGYSFPFLVDAMCATPAETFGLQQKGTLDIGTDADVVVFNPTGGKKITSEDNASNSTFSIYEGMSVSGAVERTYVRGQLVADSSTIVAEEGTGEFIQRDIPTWEN</sequence>
<dbReference type="InterPro" id="IPR006680">
    <property type="entry name" value="Amidohydro-rel"/>
</dbReference>
<organism evidence="3 4">
    <name type="scientific">Natronomonas aquatica</name>
    <dbReference type="NCBI Taxonomy" id="2841590"/>
    <lineage>
        <taxon>Archaea</taxon>
        <taxon>Methanobacteriati</taxon>
        <taxon>Methanobacteriota</taxon>
        <taxon>Stenosarchaea group</taxon>
        <taxon>Halobacteria</taxon>
        <taxon>Halobacteriales</taxon>
        <taxon>Natronomonadaceae</taxon>
        <taxon>Natronomonas</taxon>
    </lineage>
</organism>